<keyword evidence="5" id="KW-1185">Reference proteome</keyword>
<gene>
    <name evidence="2" type="ORF">HT657_00505</name>
    <name evidence="3" type="ORF">HT672_00105</name>
</gene>
<feature type="coiled-coil region" evidence="1">
    <location>
        <begin position="23"/>
        <end position="105"/>
    </location>
</feature>
<sequence>MKKQLGLLSIGALLLVGCGEKDHQYYLENVDKAQEKVKECKAEVQKLLKEKNKEKLVELAANKECNAADSALKEHRKQELEKQRLEKENARKELLEKIRKDLDKQYGNLSWQEMAAEYVNHDCNNARSSSSWEQCEVLGKLYNEKEEQGKMELSKLSLEQLLSEQKTYCTKDRRVLSACDIWQKATLSVAKQEFDKKDFSALSQQEKNYCDYNSSNYFLCATWRESFRVSEKNIVDNYVKNYELLKKDYNQCVASIQNIDNDESKSYAIKAEERESITSNYPCRQAGYARSSLGLGYADFKTLME</sequence>
<keyword evidence="1" id="KW-0175">Coiled coil</keyword>
<organism evidence="3 4">
    <name type="scientific">Ursidibacter maritimus</name>
    <dbReference type="NCBI Taxonomy" id="1331689"/>
    <lineage>
        <taxon>Bacteria</taxon>
        <taxon>Pseudomonadati</taxon>
        <taxon>Pseudomonadota</taxon>
        <taxon>Gammaproteobacteria</taxon>
        <taxon>Pasteurellales</taxon>
        <taxon>Pasteurellaceae</taxon>
        <taxon>Ursidibacter</taxon>
    </lineage>
</organism>
<dbReference type="RefSeq" id="WP_157402939.1">
    <property type="nucleotide sequence ID" value="NZ_JABULY010000001.1"/>
</dbReference>
<evidence type="ECO:0000313" key="5">
    <source>
        <dbReference type="Proteomes" id="UP001196379"/>
    </source>
</evidence>
<evidence type="ECO:0000313" key="4">
    <source>
        <dbReference type="Proteomes" id="UP000732858"/>
    </source>
</evidence>
<dbReference type="OrthoDB" id="7067666at2"/>
<comment type="caution">
    <text evidence="3">The sequence shown here is derived from an EMBL/GenBank/DDBJ whole genome shotgun (WGS) entry which is preliminary data.</text>
</comment>
<name>A0A949WKE4_9PAST</name>
<dbReference type="GeneID" id="65548785"/>
<dbReference type="EMBL" id="JABULY010000001">
    <property type="protein sequence ID" value="MBV6530637.1"/>
    <property type="molecule type" value="Genomic_DNA"/>
</dbReference>
<evidence type="ECO:0000313" key="3">
    <source>
        <dbReference type="EMBL" id="MBV6545713.1"/>
    </source>
</evidence>
<dbReference type="PROSITE" id="PS51257">
    <property type="entry name" value="PROKAR_LIPOPROTEIN"/>
    <property type="match status" value="1"/>
</dbReference>
<dbReference type="AlphaFoldDB" id="A0A949WKE4"/>
<evidence type="ECO:0000256" key="1">
    <source>
        <dbReference type="SAM" id="Coils"/>
    </source>
</evidence>
<accession>A0A949WKE4</accession>
<reference evidence="3 5" key="1">
    <citation type="journal article" date="2021" name="Mol. Ecol.">
        <title>Polar bear-adapted Ursidibacter maritimus are remarkably conserved after generations in captivity.</title>
        <authorList>
            <person name="Espinosa-Gongora C."/>
            <person name="Hansen M.J."/>
            <person name="Bertelsen M.F."/>
            <person name="Bojesen A.M."/>
        </authorList>
    </citation>
    <scope>NUCLEOTIDE SEQUENCE</scope>
    <source>
        <strain evidence="3">Pb43105x</strain>
        <strain evidence="2 5">Pb43106</strain>
    </source>
</reference>
<evidence type="ECO:0000313" key="2">
    <source>
        <dbReference type="EMBL" id="MBV6530637.1"/>
    </source>
</evidence>
<dbReference type="EMBL" id="JABUMC010000001">
    <property type="protein sequence ID" value="MBV6545713.1"/>
    <property type="molecule type" value="Genomic_DNA"/>
</dbReference>
<protein>
    <recommendedName>
        <fullName evidence="6">Lipoprotein</fullName>
    </recommendedName>
</protein>
<dbReference type="Proteomes" id="UP001196379">
    <property type="component" value="Unassembled WGS sequence"/>
</dbReference>
<dbReference type="Proteomes" id="UP000732858">
    <property type="component" value="Unassembled WGS sequence"/>
</dbReference>
<proteinExistence type="predicted"/>
<evidence type="ECO:0008006" key="6">
    <source>
        <dbReference type="Google" id="ProtNLM"/>
    </source>
</evidence>